<feature type="region of interest" description="Disordered" evidence="1">
    <location>
        <begin position="20"/>
        <end position="67"/>
    </location>
</feature>
<evidence type="ECO:0000256" key="1">
    <source>
        <dbReference type="SAM" id="MobiDB-lite"/>
    </source>
</evidence>
<accession>A0ABV0UB99</accession>
<dbReference type="EMBL" id="JAHRIQ010065185">
    <property type="protein sequence ID" value="MEQ2242479.1"/>
    <property type="molecule type" value="Genomic_DNA"/>
</dbReference>
<reference evidence="2 3" key="1">
    <citation type="submission" date="2021-06" db="EMBL/GenBank/DDBJ databases">
        <authorList>
            <person name="Palmer J.M."/>
        </authorList>
    </citation>
    <scope>NUCLEOTIDE SEQUENCE [LARGE SCALE GENOMIC DNA]</scope>
    <source>
        <strain evidence="3">if_2019</strain>
        <tissue evidence="2">Muscle</tissue>
    </source>
</reference>
<organism evidence="2 3">
    <name type="scientific">Ilyodon furcidens</name>
    <name type="common">goldbreast splitfin</name>
    <dbReference type="NCBI Taxonomy" id="33524"/>
    <lineage>
        <taxon>Eukaryota</taxon>
        <taxon>Metazoa</taxon>
        <taxon>Chordata</taxon>
        <taxon>Craniata</taxon>
        <taxon>Vertebrata</taxon>
        <taxon>Euteleostomi</taxon>
        <taxon>Actinopterygii</taxon>
        <taxon>Neopterygii</taxon>
        <taxon>Teleostei</taxon>
        <taxon>Neoteleostei</taxon>
        <taxon>Acanthomorphata</taxon>
        <taxon>Ovalentaria</taxon>
        <taxon>Atherinomorphae</taxon>
        <taxon>Cyprinodontiformes</taxon>
        <taxon>Goodeidae</taxon>
        <taxon>Ilyodon</taxon>
    </lineage>
</organism>
<evidence type="ECO:0000313" key="3">
    <source>
        <dbReference type="Proteomes" id="UP001482620"/>
    </source>
</evidence>
<name>A0ABV0UB99_9TELE</name>
<feature type="compositionally biased region" description="Polar residues" evidence="1">
    <location>
        <begin position="34"/>
        <end position="48"/>
    </location>
</feature>
<feature type="compositionally biased region" description="Basic and acidic residues" evidence="1">
    <location>
        <begin position="21"/>
        <end position="30"/>
    </location>
</feature>
<keyword evidence="3" id="KW-1185">Reference proteome</keyword>
<proteinExistence type="predicted"/>
<evidence type="ECO:0000313" key="2">
    <source>
        <dbReference type="EMBL" id="MEQ2242479.1"/>
    </source>
</evidence>
<dbReference type="Proteomes" id="UP001482620">
    <property type="component" value="Unassembled WGS sequence"/>
</dbReference>
<protein>
    <submittedName>
        <fullName evidence="2">Uncharacterized protein</fullName>
    </submittedName>
</protein>
<comment type="caution">
    <text evidence="2">The sequence shown here is derived from an EMBL/GenBank/DDBJ whole genome shotgun (WGS) entry which is preliminary data.</text>
</comment>
<gene>
    <name evidence="2" type="ORF">ILYODFUR_036238</name>
</gene>
<feature type="compositionally biased region" description="Basic and acidic residues" evidence="1">
    <location>
        <begin position="51"/>
        <end position="61"/>
    </location>
</feature>
<sequence>MDLDLEEMALVLAASHFASNSKEETLESTKHIRNGQTNSNAPFRNSARSDPLFHSKDDSHRNPPKYDSQLDHLLEPFLQHSRVDLPRKAEKCDPSVIGTKFQVPCFKDWDHQLCHCTSWYQHASL</sequence>